<evidence type="ECO:0000313" key="7">
    <source>
        <dbReference type="RefSeq" id="XP_031378424.1"/>
    </source>
</evidence>
<dbReference type="InterPro" id="IPR005729">
    <property type="entry name" value="Ribosomal_uS10_euk/arc"/>
</dbReference>
<dbReference type="HAMAP" id="MF_00508">
    <property type="entry name" value="Ribosomal_uS10"/>
    <property type="match status" value="1"/>
</dbReference>
<dbReference type="GO" id="GO:0003735">
    <property type="term" value="F:structural constituent of ribosome"/>
    <property type="evidence" value="ECO:0007669"/>
    <property type="project" value="InterPro"/>
</dbReference>
<accession>A0A6P8C7G3</accession>
<keyword evidence="2" id="KW-0689">Ribosomal protein</keyword>
<feature type="domain" description="Small ribosomal subunit protein uS10" evidence="5">
    <location>
        <begin position="42"/>
        <end position="136"/>
    </location>
</feature>
<dbReference type="GO" id="GO:0015935">
    <property type="term" value="C:small ribosomal subunit"/>
    <property type="evidence" value="ECO:0007669"/>
    <property type="project" value="InterPro"/>
</dbReference>
<dbReference type="PANTHER" id="PTHR11700">
    <property type="entry name" value="30S RIBOSOMAL PROTEIN S10 FAMILY MEMBER"/>
    <property type="match status" value="1"/>
</dbReference>
<organism evidence="6 7">
    <name type="scientific">Punica granatum</name>
    <name type="common">Pomegranate</name>
    <dbReference type="NCBI Taxonomy" id="22663"/>
    <lineage>
        <taxon>Eukaryota</taxon>
        <taxon>Viridiplantae</taxon>
        <taxon>Streptophyta</taxon>
        <taxon>Embryophyta</taxon>
        <taxon>Tracheophyta</taxon>
        <taxon>Spermatophyta</taxon>
        <taxon>Magnoliopsida</taxon>
        <taxon>eudicotyledons</taxon>
        <taxon>Gunneridae</taxon>
        <taxon>Pentapetalae</taxon>
        <taxon>rosids</taxon>
        <taxon>malvids</taxon>
        <taxon>Myrtales</taxon>
        <taxon>Lythraceae</taxon>
        <taxon>Punica</taxon>
    </lineage>
</organism>
<dbReference type="GO" id="GO:0006412">
    <property type="term" value="P:translation"/>
    <property type="evidence" value="ECO:0007669"/>
    <property type="project" value="InterPro"/>
</dbReference>
<evidence type="ECO:0000256" key="3">
    <source>
        <dbReference type="ARBA" id="ARBA00023274"/>
    </source>
</evidence>
<dbReference type="Pfam" id="PF00338">
    <property type="entry name" value="Ribosomal_S10"/>
    <property type="match status" value="1"/>
</dbReference>
<reference evidence="6" key="1">
    <citation type="journal article" date="2020" name="Plant Biotechnol. J.">
        <title>The pomegranate (Punica granatum L.) draft genome dissects genetic divergence between soft- and hard-seeded cultivars.</title>
        <authorList>
            <person name="Luo X."/>
            <person name="Li H."/>
            <person name="Wu Z."/>
            <person name="Yao W."/>
            <person name="Zhao P."/>
            <person name="Cao D."/>
            <person name="Yu H."/>
            <person name="Li K."/>
            <person name="Poudel K."/>
            <person name="Zhao D."/>
            <person name="Zhang F."/>
            <person name="Xia X."/>
            <person name="Chen L."/>
            <person name="Wang Q."/>
            <person name="Jing D."/>
            <person name="Cao S."/>
        </authorList>
    </citation>
    <scope>NUCLEOTIDE SEQUENCE [LARGE SCALE GENOMIC DNA]</scope>
    <source>
        <strain evidence="6">cv. Tunisia</strain>
    </source>
</reference>
<dbReference type="Proteomes" id="UP000515151">
    <property type="component" value="Chromosome 2"/>
</dbReference>
<dbReference type="PRINTS" id="PR00971">
    <property type="entry name" value="RIBOSOMALS10"/>
</dbReference>
<proteinExistence type="inferred from homology"/>
<dbReference type="InterPro" id="IPR001848">
    <property type="entry name" value="Ribosomal_uS10"/>
</dbReference>
<evidence type="ECO:0000259" key="5">
    <source>
        <dbReference type="SMART" id="SM01403"/>
    </source>
</evidence>
<dbReference type="RefSeq" id="XP_031378424.1">
    <property type="nucleotide sequence ID" value="XM_031522564.1"/>
</dbReference>
<dbReference type="AlphaFoldDB" id="A0A6P8C7G3"/>
<dbReference type="InterPro" id="IPR027486">
    <property type="entry name" value="Ribosomal_uS10_dom"/>
</dbReference>
<dbReference type="GeneID" id="116193814"/>
<keyword evidence="6" id="KW-1185">Reference proteome</keyword>
<dbReference type="Gene3D" id="3.30.70.600">
    <property type="entry name" value="Ribosomal protein S10 domain"/>
    <property type="match status" value="1"/>
</dbReference>
<dbReference type="SMART" id="SM01403">
    <property type="entry name" value="Ribosomal_S10"/>
    <property type="match status" value="1"/>
</dbReference>
<dbReference type="FunFam" id="3.30.70.600:FF:000004">
    <property type="entry name" value="30S ribosomal protein S10"/>
    <property type="match status" value="1"/>
</dbReference>
<reference evidence="7" key="2">
    <citation type="submission" date="2025-08" db="UniProtKB">
        <authorList>
            <consortium name="RefSeq"/>
        </authorList>
    </citation>
    <scope>IDENTIFICATION</scope>
    <source>
        <tissue evidence="7">Leaf</tissue>
    </source>
</reference>
<gene>
    <name evidence="7" type="primary">LOC116193814</name>
</gene>
<evidence type="ECO:0000313" key="6">
    <source>
        <dbReference type="Proteomes" id="UP000515151"/>
    </source>
</evidence>
<dbReference type="OrthoDB" id="10248551at2759"/>
<dbReference type="InterPro" id="IPR036838">
    <property type="entry name" value="Ribosomal_uS10_dom_sf"/>
</dbReference>
<evidence type="ECO:0000256" key="4">
    <source>
        <dbReference type="ARBA" id="ARBA00035162"/>
    </source>
</evidence>
<comment type="similarity">
    <text evidence="1">Belongs to the universal ribosomal protein uS10 family.</text>
</comment>
<dbReference type="SUPFAM" id="SSF54999">
    <property type="entry name" value="Ribosomal protein S10"/>
    <property type="match status" value="1"/>
</dbReference>
<dbReference type="NCBIfam" id="TIGR01046">
    <property type="entry name" value="uS10_euk_arch"/>
    <property type="match status" value="1"/>
</dbReference>
<protein>
    <recommendedName>
        <fullName evidence="4">Small ribosomal subunit protein uS10</fullName>
    </recommendedName>
</protein>
<evidence type="ECO:0000256" key="1">
    <source>
        <dbReference type="ARBA" id="ARBA00007102"/>
    </source>
</evidence>
<keyword evidence="3" id="KW-0687">Ribonucleoprotein</keyword>
<sequence>MASTSELLWLRNLLNSLHSSFGALKPKKAGLEEPQQKTHRIRITLTSKDVEFLDKVCLELVRGAKARGVPLKGPVRMPVKVLEVTTRKSPCGEGTNTLDRLKLRIHKWVIDLFSMPEVVKQITAINIKPGVHVEVIIADY</sequence>
<name>A0A6P8C7G3_PUNGR</name>
<evidence type="ECO:0000256" key="2">
    <source>
        <dbReference type="ARBA" id="ARBA00022980"/>
    </source>
</evidence>